<dbReference type="Pfam" id="PF00005">
    <property type="entry name" value="ABC_tran"/>
    <property type="match status" value="1"/>
</dbReference>
<sequence length="250" mass="26889">MMAQLQFRDLTLGYDRHPAVHHLSGDVAPGALLAVVGPNGAGKSTLFRGIVGLLKPLAGTIAGLKPREIAYLPQIADIDRSFPISVFDFVSTGLWRTTGIFGGIGAAARQKIAQAIAAVGLTGFESRGIGTLSGGQMQRVLFARVLLQDARVIVLDEPFNAMDSKTSADLLRLIEHWHGEQRTVLAALHDMDMVRAHFPQTLLLAREAVAWGPTAEVLTADNLLQARRMCEAFDDTAATCQPQQRSARAA</sequence>
<proteinExistence type="inferred from homology"/>
<evidence type="ECO:0000313" key="9">
    <source>
        <dbReference type="EMBL" id="MBR1139837.1"/>
    </source>
</evidence>
<evidence type="ECO:0000256" key="7">
    <source>
        <dbReference type="ARBA" id="ARBA00024722"/>
    </source>
</evidence>
<evidence type="ECO:0000313" key="10">
    <source>
        <dbReference type="Proteomes" id="UP001314635"/>
    </source>
</evidence>
<dbReference type="Proteomes" id="UP001314635">
    <property type="component" value="Unassembled WGS sequence"/>
</dbReference>
<keyword evidence="4 9" id="KW-0067">ATP-binding</keyword>
<comment type="similarity">
    <text evidence="1">Belongs to the ABC transporter superfamily.</text>
</comment>
<organism evidence="9 10">
    <name type="scientific">Bradyrhizobium denitrificans</name>
    <dbReference type="NCBI Taxonomy" id="2734912"/>
    <lineage>
        <taxon>Bacteria</taxon>
        <taxon>Pseudomonadati</taxon>
        <taxon>Pseudomonadota</taxon>
        <taxon>Alphaproteobacteria</taxon>
        <taxon>Hyphomicrobiales</taxon>
        <taxon>Nitrobacteraceae</taxon>
        <taxon>Bradyrhizobium</taxon>
    </lineage>
</organism>
<gene>
    <name evidence="9" type="ORF">JQ619_29185</name>
</gene>
<keyword evidence="5" id="KW-0862">Zinc</keyword>
<dbReference type="PANTHER" id="PTHR42734:SF5">
    <property type="entry name" value="IRON TRANSPORT SYSTEM ATP-BINDING PROTEIN HI_0361-RELATED"/>
    <property type="match status" value="1"/>
</dbReference>
<protein>
    <submittedName>
        <fullName evidence="9">ABC transporter ATP-binding protein</fullName>
    </submittedName>
</protein>
<dbReference type="InterPro" id="IPR050153">
    <property type="entry name" value="Metal_Ion_Import_ABC"/>
</dbReference>
<keyword evidence="5" id="KW-0864">Zinc transport</keyword>
<keyword evidence="2" id="KW-0813">Transport</keyword>
<keyword evidence="10" id="KW-1185">Reference proteome</keyword>
<evidence type="ECO:0000256" key="5">
    <source>
        <dbReference type="ARBA" id="ARBA00022906"/>
    </source>
</evidence>
<evidence type="ECO:0000256" key="4">
    <source>
        <dbReference type="ARBA" id="ARBA00022840"/>
    </source>
</evidence>
<dbReference type="CDD" id="cd03235">
    <property type="entry name" value="ABC_Metallic_Cations"/>
    <property type="match status" value="1"/>
</dbReference>
<dbReference type="GO" id="GO:0005524">
    <property type="term" value="F:ATP binding"/>
    <property type="evidence" value="ECO:0007669"/>
    <property type="project" value="UniProtKB-KW"/>
</dbReference>
<evidence type="ECO:0000256" key="2">
    <source>
        <dbReference type="ARBA" id="ARBA00022448"/>
    </source>
</evidence>
<dbReference type="Gene3D" id="3.40.50.300">
    <property type="entry name" value="P-loop containing nucleotide triphosphate hydrolases"/>
    <property type="match status" value="1"/>
</dbReference>
<dbReference type="InterPro" id="IPR017871">
    <property type="entry name" value="ABC_transporter-like_CS"/>
</dbReference>
<evidence type="ECO:0000259" key="8">
    <source>
        <dbReference type="PROSITE" id="PS50893"/>
    </source>
</evidence>
<keyword evidence="6" id="KW-0406">Ion transport</keyword>
<evidence type="ECO:0000256" key="1">
    <source>
        <dbReference type="ARBA" id="ARBA00005417"/>
    </source>
</evidence>
<accession>A0ABS5GER4</accession>
<dbReference type="PROSITE" id="PS50893">
    <property type="entry name" value="ABC_TRANSPORTER_2"/>
    <property type="match status" value="1"/>
</dbReference>
<dbReference type="SUPFAM" id="SSF52540">
    <property type="entry name" value="P-loop containing nucleoside triphosphate hydrolases"/>
    <property type="match status" value="1"/>
</dbReference>
<dbReference type="SMART" id="SM00382">
    <property type="entry name" value="AAA"/>
    <property type="match status" value="1"/>
</dbReference>
<evidence type="ECO:0000256" key="6">
    <source>
        <dbReference type="ARBA" id="ARBA00023065"/>
    </source>
</evidence>
<reference evidence="10" key="1">
    <citation type="journal article" date="2021" name="ISME J.">
        <title>Evolutionary origin and ecological implication of a unique nif island in free-living Bradyrhizobium lineages.</title>
        <authorList>
            <person name="Tao J."/>
        </authorList>
    </citation>
    <scope>NUCLEOTIDE SEQUENCE [LARGE SCALE GENOMIC DNA]</scope>
    <source>
        <strain evidence="10">SZCCT0094</strain>
    </source>
</reference>
<comment type="caution">
    <text evidence="9">The sequence shown here is derived from an EMBL/GenBank/DDBJ whole genome shotgun (WGS) entry which is preliminary data.</text>
</comment>
<dbReference type="InterPro" id="IPR003593">
    <property type="entry name" value="AAA+_ATPase"/>
</dbReference>
<dbReference type="PANTHER" id="PTHR42734">
    <property type="entry name" value="METAL TRANSPORT SYSTEM ATP-BINDING PROTEIN TM_0124-RELATED"/>
    <property type="match status" value="1"/>
</dbReference>
<dbReference type="PROSITE" id="PS00211">
    <property type="entry name" value="ABC_TRANSPORTER_1"/>
    <property type="match status" value="1"/>
</dbReference>
<dbReference type="EMBL" id="JAFCLK010000033">
    <property type="protein sequence ID" value="MBR1139837.1"/>
    <property type="molecule type" value="Genomic_DNA"/>
</dbReference>
<evidence type="ECO:0000256" key="3">
    <source>
        <dbReference type="ARBA" id="ARBA00022741"/>
    </source>
</evidence>
<dbReference type="InterPro" id="IPR027417">
    <property type="entry name" value="P-loop_NTPase"/>
</dbReference>
<feature type="domain" description="ABC transporter" evidence="8">
    <location>
        <begin position="5"/>
        <end position="231"/>
    </location>
</feature>
<dbReference type="RefSeq" id="WP_012041617.1">
    <property type="nucleotide sequence ID" value="NZ_JABFDP010000015.1"/>
</dbReference>
<dbReference type="InterPro" id="IPR003439">
    <property type="entry name" value="ABC_transporter-like_ATP-bd"/>
</dbReference>
<comment type="function">
    <text evidence="7">Involved in beta-(1--&gt;2)glucan export. Transmembrane domains (TMD) form a pore in the inner membrane and the ATP-binding domain (NBD) is responsible for energy generation.</text>
</comment>
<keyword evidence="3" id="KW-0547">Nucleotide-binding</keyword>
<name>A0ABS5GER4_9BRAD</name>